<dbReference type="PROSITE" id="PS51186">
    <property type="entry name" value="GNAT"/>
    <property type="match status" value="1"/>
</dbReference>
<reference evidence="2 3" key="2">
    <citation type="submission" date="2018-06" db="EMBL/GenBank/DDBJ databases">
        <title>Metagenomic assembly of (sub)arctic Cyanobacteria and their associated microbiome from non-axenic cultures.</title>
        <authorList>
            <person name="Baurain D."/>
        </authorList>
    </citation>
    <scope>NUCLEOTIDE SEQUENCE [LARGE SCALE GENOMIC DNA]</scope>
    <source>
        <strain evidence="2">ULC027bin1</strain>
    </source>
</reference>
<dbReference type="SUPFAM" id="SSF55729">
    <property type="entry name" value="Acyl-CoA N-acyltransferases (Nat)"/>
    <property type="match status" value="1"/>
</dbReference>
<dbReference type="AlphaFoldDB" id="A0A2W4ZMT2"/>
<dbReference type="InterPro" id="IPR016181">
    <property type="entry name" value="Acyl_CoA_acyltransferase"/>
</dbReference>
<feature type="domain" description="N-acetyltransferase" evidence="1">
    <location>
        <begin position="21"/>
        <end position="176"/>
    </location>
</feature>
<gene>
    <name evidence="2" type="ORF">DCF15_03710</name>
</gene>
<evidence type="ECO:0000313" key="3">
    <source>
        <dbReference type="Proteomes" id="UP000249794"/>
    </source>
</evidence>
<dbReference type="GO" id="GO:0016747">
    <property type="term" value="F:acyltransferase activity, transferring groups other than amino-acyl groups"/>
    <property type="evidence" value="ECO:0007669"/>
    <property type="project" value="InterPro"/>
</dbReference>
<dbReference type="EMBL" id="QBMP01000021">
    <property type="protein sequence ID" value="PZO59555.1"/>
    <property type="molecule type" value="Genomic_DNA"/>
</dbReference>
<sequence>MIRSYPKELEETINLPSGRKILLRPIRPEDEPAHYEMFKHFTPEDIHFRFFGMVRQYPHSEMARFTQIDYDREMAFIATETSASGVSQTLGVVRAIADPDNNTAEFAIIVRADLKGQGLGHALMDKIIRYCRHRGIQELVGELLADNQPMLKLAEKVGFKRKHTNDLSVISVTLLL</sequence>
<evidence type="ECO:0000313" key="2">
    <source>
        <dbReference type="EMBL" id="PZO59555.1"/>
    </source>
</evidence>
<dbReference type="Gene3D" id="3.40.630.30">
    <property type="match status" value="1"/>
</dbReference>
<organism evidence="2 3">
    <name type="scientific">Phormidesmis priestleyi</name>
    <dbReference type="NCBI Taxonomy" id="268141"/>
    <lineage>
        <taxon>Bacteria</taxon>
        <taxon>Bacillati</taxon>
        <taxon>Cyanobacteriota</taxon>
        <taxon>Cyanophyceae</taxon>
        <taxon>Leptolyngbyales</taxon>
        <taxon>Leptolyngbyaceae</taxon>
        <taxon>Phormidesmis</taxon>
    </lineage>
</organism>
<evidence type="ECO:0000259" key="1">
    <source>
        <dbReference type="PROSITE" id="PS51186"/>
    </source>
</evidence>
<protein>
    <recommendedName>
        <fullName evidence="1">N-acetyltransferase domain-containing protein</fullName>
    </recommendedName>
</protein>
<dbReference type="PANTHER" id="PTHR43072">
    <property type="entry name" value="N-ACETYLTRANSFERASE"/>
    <property type="match status" value="1"/>
</dbReference>
<dbReference type="CDD" id="cd04301">
    <property type="entry name" value="NAT_SF"/>
    <property type="match status" value="1"/>
</dbReference>
<comment type="caution">
    <text evidence="2">The sequence shown here is derived from an EMBL/GenBank/DDBJ whole genome shotgun (WGS) entry which is preliminary data.</text>
</comment>
<name>A0A2W4ZMT2_9CYAN</name>
<dbReference type="InterPro" id="IPR000182">
    <property type="entry name" value="GNAT_dom"/>
</dbReference>
<dbReference type="Proteomes" id="UP000249794">
    <property type="component" value="Unassembled WGS sequence"/>
</dbReference>
<accession>A0A2W4ZMT2</accession>
<proteinExistence type="predicted"/>
<dbReference type="Pfam" id="PF00583">
    <property type="entry name" value="Acetyltransf_1"/>
    <property type="match status" value="1"/>
</dbReference>
<reference evidence="3" key="1">
    <citation type="submission" date="2018-04" db="EMBL/GenBank/DDBJ databases">
        <authorList>
            <person name="Cornet L."/>
        </authorList>
    </citation>
    <scope>NUCLEOTIDE SEQUENCE [LARGE SCALE GENOMIC DNA]</scope>
</reference>